<evidence type="ECO:0000313" key="3">
    <source>
        <dbReference type="Proteomes" id="UP000635071"/>
    </source>
</evidence>
<keyword evidence="1" id="KW-1133">Transmembrane helix</keyword>
<feature type="transmembrane region" description="Helical" evidence="1">
    <location>
        <begin position="104"/>
        <end position="126"/>
    </location>
</feature>
<protein>
    <submittedName>
        <fullName evidence="2">Uncharacterized protein</fullName>
    </submittedName>
</protein>
<keyword evidence="1" id="KW-0812">Transmembrane</keyword>
<keyword evidence="1" id="KW-0472">Membrane</keyword>
<organism evidence="2 3">
    <name type="scientific">Sandarakinorhabdus glacialis</name>
    <dbReference type="NCBI Taxonomy" id="1614636"/>
    <lineage>
        <taxon>Bacteria</taxon>
        <taxon>Pseudomonadati</taxon>
        <taxon>Pseudomonadota</taxon>
        <taxon>Alphaproteobacteria</taxon>
        <taxon>Sphingomonadales</taxon>
        <taxon>Sphingosinicellaceae</taxon>
        <taxon>Sandarakinorhabdus</taxon>
    </lineage>
</organism>
<reference evidence="2" key="1">
    <citation type="journal article" date="2014" name="Int. J. Syst. Evol. Microbiol.">
        <title>Complete genome sequence of Corynebacterium casei LMG S-19264T (=DSM 44701T), isolated from a smear-ripened cheese.</title>
        <authorList>
            <consortium name="US DOE Joint Genome Institute (JGI-PGF)"/>
            <person name="Walter F."/>
            <person name="Albersmeier A."/>
            <person name="Kalinowski J."/>
            <person name="Ruckert C."/>
        </authorList>
    </citation>
    <scope>NUCLEOTIDE SEQUENCE</scope>
    <source>
        <strain evidence="2">CGMCC 1.15519</strain>
    </source>
</reference>
<dbReference type="Proteomes" id="UP000635071">
    <property type="component" value="Unassembled WGS sequence"/>
</dbReference>
<evidence type="ECO:0000256" key="1">
    <source>
        <dbReference type="SAM" id="Phobius"/>
    </source>
</evidence>
<dbReference type="EMBL" id="BMJM01000020">
    <property type="protein sequence ID" value="GGE22258.1"/>
    <property type="molecule type" value="Genomic_DNA"/>
</dbReference>
<dbReference type="RefSeq" id="WP_188764386.1">
    <property type="nucleotide sequence ID" value="NZ_BMJM01000020.1"/>
</dbReference>
<name>A0A917A1R2_9SPHN</name>
<feature type="transmembrane region" description="Helical" evidence="1">
    <location>
        <begin position="16"/>
        <end position="43"/>
    </location>
</feature>
<sequence length="130" mass="14101">MAGDEDEQELGTEVAALLWIALGPAIWTAHFLGVYITGAVLCAKTPAVALGTTRIVTVLLTLAALAMLLVLLRLAWRRWDVVRHGDILHEGDSVEDRHRFGGHAAFLLTGLAIIGVLMMALPPFFIDTCR</sequence>
<dbReference type="AlphaFoldDB" id="A0A917A1R2"/>
<gene>
    <name evidence="2" type="ORF">GCM10011529_31070</name>
</gene>
<comment type="caution">
    <text evidence="2">The sequence shown here is derived from an EMBL/GenBank/DDBJ whole genome shotgun (WGS) entry which is preliminary data.</text>
</comment>
<proteinExistence type="predicted"/>
<reference evidence="2" key="2">
    <citation type="submission" date="2020-09" db="EMBL/GenBank/DDBJ databases">
        <authorList>
            <person name="Sun Q."/>
            <person name="Zhou Y."/>
        </authorList>
    </citation>
    <scope>NUCLEOTIDE SEQUENCE</scope>
    <source>
        <strain evidence="2">CGMCC 1.15519</strain>
    </source>
</reference>
<feature type="transmembrane region" description="Helical" evidence="1">
    <location>
        <begin position="55"/>
        <end position="76"/>
    </location>
</feature>
<evidence type="ECO:0000313" key="2">
    <source>
        <dbReference type="EMBL" id="GGE22258.1"/>
    </source>
</evidence>
<accession>A0A917A1R2</accession>
<keyword evidence="3" id="KW-1185">Reference proteome</keyword>